<dbReference type="EMBL" id="JAAGLI010000696">
    <property type="protein sequence ID" value="NEA25932.1"/>
    <property type="molecule type" value="Genomic_DNA"/>
</dbReference>
<dbReference type="Proteomes" id="UP000475532">
    <property type="component" value="Unassembled WGS sequence"/>
</dbReference>
<evidence type="ECO:0000313" key="1">
    <source>
        <dbReference type="EMBL" id="NEA25932.1"/>
    </source>
</evidence>
<dbReference type="AlphaFoldDB" id="A0A6L9QLE9"/>
<dbReference type="RefSeq" id="WP_163060084.1">
    <property type="nucleotide sequence ID" value="NZ_JAAGLI010000696.1"/>
</dbReference>
<protein>
    <submittedName>
        <fullName evidence="1">Uncharacterized protein</fullName>
    </submittedName>
</protein>
<proteinExistence type="predicted"/>
<comment type="caution">
    <text evidence="1">The sequence shown here is derived from an EMBL/GenBank/DDBJ whole genome shotgun (WGS) entry which is preliminary data.</text>
</comment>
<reference evidence="1 2" key="1">
    <citation type="submission" date="2020-01" db="EMBL/GenBank/DDBJ databases">
        <title>Insect and environment-associated Actinomycetes.</title>
        <authorList>
            <person name="Currrie C."/>
            <person name="Chevrette M."/>
            <person name="Carlson C."/>
            <person name="Stubbendieck R."/>
            <person name="Wendt-Pienkowski E."/>
        </authorList>
    </citation>
    <scope>NUCLEOTIDE SEQUENCE [LARGE SCALE GENOMIC DNA]</scope>
    <source>
        <strain evidence="1 2">SID10258</strain>
    </source>
</reference>
<gene>
    <name evidence="1" type="ORF">G3I70_26060</name>
</gene>
<name>A0A6L9QLE9_9ACTN</name>
<organism evidence="1 2">
    <name type="scientific">Actinomadura bangladeshensis</name>
    <dbReference type="NCBI Taxonomy" id="453573"/>
    <lineage>
        <taxon>Bacteria</taxon>
        <taxon>Bacillati</taxon>
        <taxon>Actinomycetota</taxon>
        <taxon>Actinomycetes</taxon>
        <taxon>Streptosporangiales</taxon>
        <taxon>Thermomonosporaceae</taxon>
        <taxon>Actinomadura</taxon>
    </lineage>
</organism>
<accession>A0A6L9QLE9</accession>
<sequence>MRKGKRVGPRMVRLMVALSALSVLAMIVMVAGRTPVLRRYINSGSR</sequence>
<evidence type="ECO:0000313" key="2">
    <source>
        <dbReference type="Proteomes" id="UP000475532"/>
    </source>
</evidence>